<dbReference type="Pfam" id="PF02875">
    <property type="entry name" value="Mur_ligase_C"/>
    <property type="match status" value="1"/>
</dbReference>
<feature type="domain" description="Mur ligase C-terminal" evidence="16">
    <location>
        <begin position="310"/>
        <end position="443"/>
    </location>
</feature>
<keyword evidence="7" id="KW-0547">Nucleotide-binding</keyword>
<evidence type="ECO:0000256" key="4">
    <source>
        <dbReference type="ARBA" id="ARBA00022490"/>
    </source>
</evidence>
<evidence type="ECO:0000259" key="16">
    <source>
        <dbReference type="Pfam" id="PF02875"/>
    </source>
</evidence>
<comment type="caution">
    <text evidence="18">The sequence shown here is derived from an EMBL/GenBank/DDBJ whole genome shotgun (WGS) entry which is preliminary data.</text>
</comment>
<dbReference type="Gene3D" id="3.90.190.20">
    <property type="entry name" value="Mur ligase, C-terminal domain"/>
    <property type="match status" value="1"/>
</dbReference>
<dbReference type="InterPro" id="IPR050061">
    <property type="entry name" value="MurCDEF_pg_biosynth"/>
</dbReference>
<sequence length="454" mass="48899">MNINAITKAYFIGVGGIGVSAIVRLFAGRGIIVAGSDGTFPGAGALPSGQYFEGADSSHVPFDASVVIYSPAVPPTNVERMRAEELGIPTLSYPEALALVTSGSDTIAVSGTHGKSTTTALLGKLFEEGGMDASVIVGAEVPGWDRNYHKGRGDMFIVEACEYRRNMMHLSPQAILLTNLELDHPDYYLDLADVKSAFRDYIKKLSGEDLLIVNNDDANIRDVVKGSDAIMVSFGVGGGADLIARNIREDAAEQSFELIWKGTSIGEFSTPLPGLYNVYNILAATAVYLAYGGSRDHIQPVLTTFVGVGRRFEVVGELGAAIIVSDYAHHPTALTAVVDAALSRYRGKSILTVFRPHHRERTIKLMDEFVETMLGIPHCVLIEIYDVPGREENTQVSSHDIIDRVFAHDPQKDIVYAKDLSEAEGVVRGKASLFDVILIVGAGDADQLAKRLVS</sequence>
<evidence type="ECO:0000256" key="10">
    <source>
        <dbReference type="ARBA" id="ARBA00022984"/>
    </source>
</evidence>
<dbReference type="InterPro" id="IPR036565">
    <property type="entry name" value="Mur-like_cat_sf"/>
</dbReference>
<dbReference type="PANTHER" id="PTHR43445:SF3">
    <property type="entry name" value="UDP-N-ACETYLMURAMATE--L-ALANINE LIGASE"/>
    <property type="match status" value="1"/>
</dbReference>
<proteinExistence type="predicted"/>
<evidence type="ECO:0000256" key="1">
    <source>
        <dbReference type="ARBA" id="ARBA00004496"/>
    </source>
</evidence>
<dbReference type="InterPro" id="IPR005758">
    <property type="entry name" value="UDP-N-AcMur_Ala_ligase_MurC"/>
</dbReference>
<evidence type="ECO:0000256" key="6">
    <source>
        <dbReference type="ARBA" id="ARBA00022618"/>
    </source>
</evidence>
<evidence type="ECO:0000256" key="5">
    <source>
        <dbReference type="ARBA" id="ARBA00022598"/>
    </source>
</evidence>
<name>A0A1G2CX88_9BACT</name>
<keyword evidence="6" id="KW-0132">Cell division</keyword>
<dbReference type="GO" id="GO:0009252">
    <property type="term" value="P:peptidoglycan biosynthetic process"/>
    <property type="evidence" value="ECO:0007669"/>
    <property type="project" value="UniProtKB-UniRule"/>
</dbReference>
<keyword evidence="12" id="KW-0961">Cell wall biogenesis/degradation</keyword>
<dbReference type="AlphaFoldDB" id="A0A1G2CX88"/>
<evidence type="ECO:0000256" key="12">
    <source>
        <dbReference type="ARBA" id="ARBA00023316"/>
    </source>
</evidence>
<dbReference type="InterPro" id="IPR000713">
    <property type="entry name" value="Mur_ligase_N"/>
</dbReference>
<evidence type="ECO:0000256" key="7">
    <source>
        <dbReference type="ARBA" id="ARBA00022741"/>
    </source>
</evidence>
<dbReference type="GO" id="GO:0008360">
    <property type="term" value="P:regulation of cell shape"/>
    <property type="evidence" value="ECO:0007669"/>
    <property type="project" value="UniProtKB-KW"/>
</dbReference>
<dbReference type="GO" id="GO:0005737">
    <property type="term" value="C:cytoplasm"/>
    <property type="evidence" value="ECO:0007669"/>
    <property type="project" value="UniProtKB-SubCell"/>
</dbReference>
<evidence type="ECO:0000256" key="14">
    <source>
        <dbReference type="NCBIfam" id="TIGR01082"/>
    </source>
</evidence>
<keyword evidence="8" id="KW-0067">ATP-binding</keyword>
<dbReference type="Proteomes" id="UP000177122">
    <property type="component" value="Unassembled WGS sequence"/>
</dbReference>
<keyword evidence="5 18" id="KW-0436">Ligase</keyword>
<dbReference type="GO" id="GO:0008763">
    <property type="term" value="F:UDP-N-acetylmuramate-L-alanine ligase activity"/>
    <property type="evidence" value="ECO:0007669"/>
    <property type="project" value="UniProtKB-UniRule"/>
</dbReference>
<evidence type="ECO:0000256" key="8">
    <source>
        <dbReference type="ARBA" id="ARBA00022840"/>
    </source>
</evidence>
<keyword evidence="10" id="KW-0573">Peptidoglycan synthesis</keyword>
<feature type="domain" description="Mur ligase central" evidence="17">
    <location>
        <begin position="109"/>
        <end position="287"/>
    </location>
</feature>
<dbReference type="SUPFAM" id="SSF51984">
    <property type="entry name" value="MurCD N-terminal domain"/>
    <property type="match status" value="1"/>
</dbReference>
<evidence type="ECO:0000313" key="18">
    <source>
        <dbReference type="EMBL" id="OGZ05118.1"/>
    </source>
</evidence>
<protein>
    <recommendedName>
        <fullName evidence="3 14">UDP-N-acetylmuramate--L-alanine ligase</fullName>
        <ecNumber evidence="3 14">6.3.2.8</ecNumber>
    </recommendedName>
</protein>
<dbReference type="InterPro" id="IPR013221">
    <property type="entry name" value="Mur_ligase_cen"/>
</dbReference>
<keyword evidence="9" id="KW-0133">Cell shape</keyword>
<keyword evidence="11" id="KW-0131">Cell cycle</keyword>
<dbReference type="Gene3D" id="3.40.1190.10">
    <property type="entry name" value="Mur-like, catalytic domain"/>
    <property type="match status" value="1"/>
</dbReference>
<comment type="catalytic activity">
    <reaction evidence="13">
        <text>UDP-N-acetyl-alpha-D-muramate + L-alanine + ATP = UDP-N-acetyl-alpha-D-muramoyl-L-alanine + ADP + phosphate + H(+)</text>
        <dbReference type="Rhea" id="RHEA:23372"/>
        <dbReference type="ChEBI" id="CHEBI:15378"/>
        <dbReference type="ChEBI" id="CHEBI:30616"/>
        <dbReference type="ChEBI" id="CHEBI:43474"/>
        <dbReference type="ChEBI" id="CHEBI:57972"/>
        <dbReference type="ChEBI" id="CHEBI:70757"/>
        <dbReference type="ChEBI" id="CHEBI:83898"/>
        <dbReference type="ChEBI" id="CHEBI:456216"/>
        <dbReference type="EC" id="6.3.2.8"/>
    </reaction>
</comment>
<dbReference type="InterPro" id="IPR004101">
    <property type="entry name" value="Mur_ligase_C"/>
</dbReference>
<evidence type="ECO:0000259" key="15">
    <source>
        <dbReference type="Pfam" id="PF01225"/>
    </source>
</evidence>
<dbReference type="SUPFAM" id="SSF53623">
    <property type="entry name" value="MurD-like peptide ligases, catalytic domain"/>
    <property type="match status" value="1"/>
</dbReference>
<evidence type="ECO:0000256" key="2">
    <source>
        <dbReference type="ARBA" id="ARBA00004752"/>
    </source>
</evidence>
<evidence type="ECO:0000256" key="9">
    <source>
        <dbReference type="ARBA" id="ARBA00022960"/>
    </source>
</evidence>
<dbReference type="GO" id="GO:0051301">
    <property type="term" value="P:cell division"/>
    <property type="evidence" value="ECO:0007669"/>
    <property type="project" value="UniProtKB-KW"/>
</dbReference>
<dbReference type="UniPathway" id="UPA00219"/>
<evidence type="ECO:0000259" key="17">
    <source>
        <dbReference type="Pfam" id="PF08245"/>
    </source>
</evidence>
<dbReference type="GO" id="GO:0005524">
    <property type="term" value="F:ATP binding"/>
    <property type="evidence" value="ECO:0007669"/>
    <property type="project" value="UniProtKB-KW"/>
</dbReference>
<evidence type="ECO:0000256" key="3">
    <source>
        <dbReference type="ARBA" id="ARBA00012211"/>
    </source>
</evidence>
<evidence type="ECO:0000256" key="13">
    <source>
        <dbReference type="ARBA" id="ARBA00047833"/>
    </source>
</evidence>
<dbReference type="GO" id="GO:0071555">
    <property type="term" value="P:cell wall organization"/>
    <property type="evidence" value="ECO:0007669"/>
    <property type="project" value="UniProtKB-KW"/>
</dbReference>
<evidence type="ECO:0000313" key="19">
    <source>
        <dbReference type="Proteomes" id="UP000177122"/>
    </source>
</evidence>
<keyword evidence="4" id="KW-0963">Cytoplasm</keyword>
<dbReference type="Pfam" id="PF08245">
    <property type="entry name" value="Mur_ligase_M"/>
    <property type="match status" value="1"/>
</dbReference>
<dbReference type="NCBIfam" id="TIGR01082">
    <property type="entry name" value="murC"/>
    <property type="match status" value="1"/>
</dbReference>
<dbReference type="Pfam" id="PF01225">
    <property type="entry name" value="Mur_ligase"/>
    <property type="match status" value="1"/>
</dbReference>
<reference evidence="18 19" key="1">
    <citation type="journal article" date="2016" name="Nat. Commun.">
        <title>Thousands of microbial genomes shed light on interconnected biogeochemical processes in an aquifer system.</title>
        <authorList>
            <person name="Anantharaman K."/>
            <person name="Brown C.T."/>
            <person name="Hug L.A."/>
            <person name="Sharon I."/>
            <person name="Castelle C.J."/>
            <person name="Probst A.J."/>
            <person name="Thomas B.C."/>
            <person name="Singh A."/>
            <person name="Wilkins M.J."/>
            <person name="Karaoz U."/>
            <person name="Brodie E.L."/>
            <person name="Williams K.H."/>
            <person name="Hubbard S.S."/>
            <person name="Banfield J.F."/>
        </authorList>
    </citation>
    <scope>NUCLEOTIDE SEQUENCE [LARGE SCALE GENOMIC DNA]</scope>
</reference>
<dbReference type="EC" id="6.3.2.8" evidence="3 14"/>
<dbReference type="EMBL" id="MHLI01000015">
    <property type="protein sequence ID" value="OGZ05118.1"/>
    <property type="molecule type" value="Genomic_DNA"/>
</dbReference>
<feature type="domain" description="Mur ligase N-terminal catalytic" evidence="15">
    <location>
        <begin position="10"/>
        <end position="100"/>
    </location>
</feature>
<comment type="subcellular location">
    <subcellularLocation>
        <location evidence="1">Cytoplasm</location>
    </subcellularLocation>
</comment>
<accession>A0A1G2CX88</accession>
<dbReference type="Gene3D" id="3.40.50.720">
    <property type="entry name" value="NAD(P)-binding Rossmann-like Domain"/>
    <property type="match status" value="1"/>
</dbReference>
<organism evidence="18 19">
    <name type="scientific">Candidatus Lloydbacteria bacterium RIFCSPHIGHO2_01_FULL_49_22</name>
    <dbReference type="NCBI Taxonomy" id="1798658"/>
    <lineage>
        <taxon>Bacteria</taxon>
        <taxon>Candidatus Lloydiibacteriota</taxon>
    </lineage>
</organism>
<evidence type="ECO:0000256" key="11">
    <source>
        <dbReference type="ARBA" id="ARBA00023306"/>
    </source>
</evidence>
<gene>
    <name evidence="18" type="ORF">A2845_02230</name>
</gene>
<dbReference type="InterPro" id="IPR036615">
    <property type="entry name" value="Mur_ligase_C_dom_sf"/>
</dbReference>
<dbReference type="PANTHER" id="PTHR43445">
    <property type="entry name" value="UDP-N-ACETYLMURAMATE--L-ALANINE LIGASE-RELATED"/>
    <property type="match status" value="1"/>
</dbReference>
<dbReference type="SUPFAM" id="SSF53244">
    <property type="entry name" value="MurD-like peptide ligases, peptide-binding domain"/>
    <property type="match status" value="1"/>
</dbReference>
<comment type="pathway">
    <text evidence="2">Cell wall biogenesis; peptidoglycan biosynthesis.</text>
</comment>